<dbReference type="SUPFAM" id="SSF143597">
    <property type="entry name" value="YojJ-like"/>
    <property type="match status" value="1"/>
</dbReference>
<dbReference type="InterPro" id="IPR036888">
    <property type="entry name" value="DNA_integrity_DisA_N_sf"/>
</dbReference>
<dbReference type="Gene3D" id="3.40.1700.10">
    <property type="entry name" value="DNA integrity scanning protein, DisA, N-terminal domain"/>
    <property type="match status" value="1"/>
</dbReference>
<keyword evidence="3" id="KW-1185">Reference proteome</keyword>
<gene>
    <name evidence="2" type="ORF">FK85_04650</name>
</gene>
<dbReference type="Proteomes" id="UP000053331">
    <property type="component" value="Unassembled WGS sequence"/>
</dbReference>
<dbReference type="AlphaFoldDB" id="A0A081EV15"/>
<dbReference type="OrthoDB" id="205384at2157"/>
<organism evidence="2 3">
    <name type="scientific">Halorubrum saccharovorum</name>
    <dbReference type="NCBI Taxonomy" id="2248"/>
    <lineage>
        <taxon>Archaea</taxon>
        <taxon>Methanobacteriati</taxon>
        <taxon>Methanobacteriota</taxon>
        <taxon>Stenosarchaea group</taxon>
        <taxon>Halobacteria</taxon>
        <taxon>Halobacteriales</taxon>
        <taxon>Haloferacaceae</taxon>
        <taxon>Halorubrum</taxon>
    </lineage>
</organism>
<dbReference type="InterPro" id="IPR003390">
    <property type="entry name" value="DNA_integrity_scan_DisA_N"/>
</dbReference>
<reference evidence="2 3" key="1">
    <citation type="journal article" date="2015" name="Genome Announc.">
        <title>Draft genome sequence of a Halorubrum H3 strain isolated from the burlinskoye salt lake (Altai Krai, Russia).</title>
        <authorList>
            <person name="Rozanov A.S."/>
            <person name="Bryanskaya A.V."/>
            <person name="Malup T.K."/>
            <person name="Kotenko A.V."/>
            <person name="Peltek S.E."/>
        </authorList>
    </citation>
    <scope>NUCLEOTIDE SEQUENCE [LARGE SCALE GENOMIC DNA]</scope>
    <source>
        <strain evidence="2 3">H3</strain>
    </source>
</reference>
<accession>A0A081EV15</accession>
<evidence type="ECO:0000313" key="2">
    <source>
        <dbReference type="EMBL" id="KDS91253.1"/>
    </source>
</evidence>
<sequence>MSGLAIEYGTHERVREIVDRLTYCAEHVSLAFDGWDEPHVKGPGLYFAVVADRDYGDYADPMGDNRWPRESCPTALAEDCFVEAVESVSRQQDGGVVVAVDGEIEGQMVRFRDLGTRSEETDLVDDVSYEPWMGSRHMSAIETSVRPEVVATVTLSEETGRVSVFRDGDAESMERADLGGQWRAE</sequence>
<proteinExistence type="predicted"/>
<dbReference type="PROSITE" id="PS51794">
    <property type="entry name" value="DAC"/>
    <property type="match status" value="1"/>
</dbReference>
<feature type="domain" description="DAC" evidence="1">
    <location>
        <begin position="11"/>
        <end position="177"/>
    </location>
</feature>
<comment type="caution">
    <text evidence="2">The sequence shown here is derived from an EMBL/GenBank/DDBJ whole genome shotgun (WGS) entry which is preliminary data.</text>
</comment>
<evidence type="ECO:0000313" key="3">
    <source>
        <dbReference type="Proteomes" id="UP000053331"/>
    </source>
</evidence>
<name>A0A081EV15_9EURY</name>
<protein>
    <recommendedName>
        <fullName evidence="1">DAC domain-containing protein</fullName>
    </recommendedName>
</protein>
<evidence type="ECO:0000259" key="1">
    <source>
        <dbReference type="PROSITE" id="PS51794"/>
    </source>
</evidence>
<dbReference type="EMBL" id="JNFH02000012">
    <property type="protein sequence ID" value="KDS91253.1"/>
    <property type="molecule type" value="Genomic_DNA"/>
</dbReference>
<dbReference type="RefSeq" id="WP_050023923.1">
    <property type="nucleotide sequence ID" value="NZ_JNFH02000012.1"/>
</dbReference>